<evidence type="ECO:0000259" key="5">
    <source>
        <dbReference type="PROSITE" id="PS51635"/>
    </source>
</evidence>
<feature type="domain" description="PNPLA" evidence="5">
    <location>
        <begin position="1"/>
        <end position="233"/>
    </location>
</feature>
<dbReference type="Gene3D" id="3.40.1090.10">
    <property type="entry name" value="Cytosolic phospholipase A2 catalytic domain"/>
    <property type="match status" value="1"/>
</dbReference>
<dbReference type="PANTHER" id="PTHR24185:SF1">
    <property type="entry name" value="CALCIUM-INDEPENDENT PHOSPHOLIPASE A2-GAMMA"/>
    <property type="match status" value="1"/>
</dbReference>
<feature type="active site" description="Nucleophile" evidence="4">
    <location>
        <position position="60"/>
    </location>
</feature>
<evidence type="ECO:0000256" key="4">
    <source>
        <dbReference type="PROSITE-ProRule" id="PRU01161"/>
    </source>
</evidence>
<dbReference type="GO" id="GO:0046486">
    <property type="term" value="P:glycerolipid metabolic process"/>
    <property type="evidence" value="ECO:0007669"/>
    <property type="project" value="UniProtKB-ARBA"/>
</dbReference>
<reference evidence="6" key="1">
    <citation type="journal article" date="2020" name="Stud. Mycol.">
        <title>101 Dothideomycetes genomes: a test case for predicting lifestyles and emergence of pathogens.</title>
        <authorList>
            <person name="Haridas S."/>
            <person name="Albert R."/>
            <person name="Binder M."/>
            <person name="Bloem J."/>
            <person name="Labutti K."/>
            <person name="Salamov A."/>
            <person name="Andreopoulos B."/>
            <person name="Baker S."/>
            <person name="Barry K."/>
            <person name="Bills G."/>
            <person name="Bluhm B."/>
            <person name="Cannon C."/>
            <person name="Castanera R."/>
            <person name="Culley D."/>
            <person name="Daum C."/>
            <person name="Ezra D."/>
            <person name="Gonzalez J."/>
            <person name="Henrissat B."/>
            <person name="Kuo A."/>
            <person name="Liang C."/>
            <person name="Lipzen A."/>
            <person name="Lutzoni F."/>
            <person name="Magnuson J."/>
            <person name="Mondo S."/>
            <person name="Nolan M."/>
            <person name="Ohm R."/>
            <person name="Pangilinan J."/>
            <person name="Park H.-J."/>
            <person name="Ramirez L."/>
            <person name="Alfaro M."/>
            <person name="Sun H."/>
            <person name="Tritt A."/>
            <person name="Yoshinaga Y."/>
            <person name="Zwiers L.-H."/>
            <person name="Turgeon B."/>
            <person name="Goodwin S."/>
            <person name="Spatafora J."/>
            <person name="Crous P."/>
            <person name="Grigoriev I."/>
        </authorList>
    </citation>
    <scope>NUCLEOTIDE SEQUENCE</scope>
    <source>
        <strain evidence="6">CBS 113818</strain>
    </source>
</reference>
<dbReference type="OrthoDB" id="626167at2759"/>
<dbReference type="GO" id="GO:0019369">
    <property type="term" value="P:arachidonate metabolic process"/>
    <property type="evidence" value="ECO:0007669"/>
    <property type="project" value="TreeGrafter"/>
</dbReference>
<dbReference type="InterPro" id="IPR002641">
    <property type="entry name" value="PNPLA_dom"/>
</dbReference>
<evidence type="ECO:0000256" key="2">
    <source>
        <dbReference type="ARBA" id="ARBA00022963"/>
    </source>
</evidence>
<keyword evidence="7" id="KW-1185">Reference proteome</keyword>
<feature type="short sequence motif" description="GXSXG" evidence="4">
    <location>
        <begin position="58"/>
        <end position="62"/>
    </location>
</feature>
<feature type="short sequence motif" description="GXGXXG" evidence="4">
    <location>
        <begin position="4"/>
        <end position="9"/>
    </location>
</feature>
<proteinExistence type="predicted"/>
<keyword evidence="2 4" id="KW-0442">Lipid degradation</keyword>
<dbReference type="SUPFAM" id="SSF52151">
    <property type="entry name" value="FabD/lysophospholipase-like"/>
    <property type="match status" value="1"/>
</dbReference>
<evidence type="ECO:0000256" key="3">
    <source>
        <dbReference type="ARBA" id="ARBA00023098"/>
    </source>
</evidence>
<keyword evidence="1 4" id="KW-0378">Hydrolase</keyword>
<feature type="active site" description="Proton acceptor" evidence="4">
    <location>
        <position position="220"/>
    </location>
</feature>
<gene>
    <name evidence="6" type="ORF">CC86DRAFT_246555</name>
</gene>
<evidence type="ECO:0000256" key="1">
    <source>
        <dbReference type="ARBA" id="ARBA00022801"/>
    </source>
</evidence>
<keyword evidence="3 4" id="KW-0443">Lipid metabolism</keyword>
<protein>
    <submittedName>
        <fullName evidence="6">FabD/lysophospholipase-like protein</fullName>
    </submittedName>
</protein>
<feature type="non-terminal residue" evidence="6">
    <location>
        <position position="1"/>
    </location>
</feature>
<dbReference type="PANTHER" id="PTHR24185">
    <property type="entry name" value="CALCIUM-INDEPENDENT PHOSPHOLIPASE A2-GAMMA"/>
    <property type="match status" value="1"/>
</dbReference>
<dbReference type="GO" id="GO:0016042">
    <property type="term" value="P:lipid catabolic process"/>
    <property type="evidence" value="ECO:0007669"/>
    <property type="project" value="UniProtKB-UniRule"/>
</dbReference>
<dbReference type="InterPro" id="IPR016035">
    <property type="entry name" value="Acyl_Trfase/lysoPLipase"/>
</dbReference>
<evidence type="ECO:0000313" key="6">
    <source>
        <dbReference type="EMBL" id="KAF2818175.1"/>
    </source>
</evidence>
<dbReference type="Pfam" id="PF01734">
    <property type="entry name" value="Patatin"/>
    <property type="match status" value="1"/>
</dbReference>
<dbReference type="Proteomes" id="UP000799424">
    <property type="component" value="Unassembled WGS sequence"/>
</dbReference>
<feature type="short sequence motif" description="DGA/G" evidence="4">
    <location>
        <begin position="220"/>
        <end position="222"/>
    </location>
</feature>
<dbReference type="PROSITE" id="PS51635">
    <property type="entry name" value="PNPLA"/>
    <property type="match status" value="1"/>
</dbReference>
<name>A0A6A6ZD03_9PLEO</name>
<sequence length="383" mass="42344">SIDGGGIRGYSSLLILQRLVEAISECETKEESEKCPDSGRSFDPQQIRLGNYFNCIYGASTGGIIATMLGRLNMTVTQCLEVYQDVGRDVFGHKRLIGHVPFVTKYAGKNVEDAAKQIVKRCCTEHGSSSGEDLFAEEGSAKRQCETICVTASRRDGCSHSLCLLRTHSNHGDILAPWLRCNGGSTELRIWEVIRATSAAPFYFHPFSATSNGALIRFKDGGILANNPAQVAWDDHQSRYSAAPALLLSIGTGKPQRTYDGFSDRPGGRLLGSFHEKLAIARHMYSNYTSTEITHQSMLANARGEASWYKRLNPPGLGEIALDEWKRGLWRDPETGKEKTISGGSTISKIEKGTEEYLRDALVSMKVSRTAMLLVRRRRMREA</sequence>
<organism evidence="6 7">
    <name type="scientific">Ophiobolus disseminans</name>
    <dbReference type="NCBI Taxonomy" id="1469910"/>
    <lineage>
        <taxon>Eukaryota</taxon>
        <taxon>Fungi</taxon>
        <taxon>Dikarya</taxon>
        <taxon>Ascomycota</taxon>
        <taxon>Pezizomycotina</taxon>
        <taxon>Dothideomycetes</taxon>
        <taxon>Pleosporomycetidae</taxon>
        <taxon>Pleosporales</taxon>
        <taxon>Pleosporineae</taxon>
        <taxon>Phaeosphaeriaceae</taxon>
        <taxon>Ophiobolus</taxon>
    </lineage>
</organism>
<accession>A0A6A6ZD03</accession>
<evidence type="ECO:0000313" key="7">
    <source>
        <dbReference type="Proteomes" id="UP000799424"/>
    </source>
</evidence>
<dbReference type="EMBL" id="MU006258">
    <property type="protein sequence ID" value="KAF2818175.1"/>
    <property type="molecule type" value="Genomic_DNA"/>
</dbReference>
<dbReference type="GO" id="GO:0047499">
    <property type="term" value="F:calcium-independent phospholipase A2 activity"/>
    <property type="evidence" value="ECO:0007669"/>
    <property type="project" value="TreeGrafter"/>
</dbReference>
<feature type="non-terminal residue" evidence="6">
    <location>
        <position position="383"/>
    </location>
</feature>
<dbReference type="GO" id="GO:0016020">
    <property type="term" value="C:membrane"/>
    <property type="evidence" value="ECO:0007669"/>
    <property type="project" value="TreeGrafter"/>
</dbReference>
<dbReference type="AlphaFoldDB" id="A0A6A6ZD03"/>